<evidence type="ECO:0000313" key="1">
    <source>
        <dbReference type="EMBL" id="GAA1727886.1"/>
    </source>
</evidence>
<reference evidence="1 2" key="1">
    <citation type="journal article" date="2019" name="Int. J. Syst. Evol. Microbiol.">
        <title>The Global Catalogue of Microorganisms (GCM) 10K type strain sequencing project: providing services to taxonomists for standard genome sequencing and annotation.</title>
        <authorList>
            <consortium name="The Broad Institute Genomics Platform"/>
            <consortium name="The Broad Institute Genome Sequencing Center for Infectious Disease"/>
            <person name="Wu L."/>
            <person name="Ma J."/>
        </authorList>
    </citation>
    <scope>NUCLEOTIDE SEQUENCE [LARGE SCALE GENOMIC DNA]</scope>
    <source>
        <strain evidence="1 2">JCM 13518</strain>
    </source>
</reference>
<organism evidence="1 2">
    <name type="scientific">Aeromicrobium alkaliterrae</name>
    <dbReference type="NCBI Taxonomy" id="302168"/>
    <lineage>
        <taxon>Bacteria</taxon>
        <taxon>Bacillati</taxon>
        <taxon>Actinomycetota</taxon>
        <taxon>Actinomycetes</taxon>
        <taxon>Propionibacteriales</taxon>
        <taxon>Nocardioidaceae</taxon>
        <taxon>Aeromicrobium</taxon>
    </lineage>
</organism>
<gene>
    <name evidence="1" type="ORF">GCM10009710_05660</name>
</gene>
<protein>
    <submittedName>
        <fullName evidence="1">Uncharacterized protein</fullName>
    </submittedName>
</protein>
<dbReference type="Proteomes" id="UP001501057">
    <property type="component" value="Unassembled WGS sequence"/>
</dbReference>
<keyword evidence="2" id="KW-1185">Reference proteome</keyword>
<dbReference type="EMBL" id="BAAAME010000002">
    <property type="protein sequence ID" value="GAA1727886.1"/>
    <property type="molecule type" value="Genomic_DNA"/>
</dbReference>
<name>A0ABN2JHZ8_9ACTN</name>
<accession>A0ABN2JHZ8</accession>
<evidence type="ECO:0000313" key="2">
    <source>
        <dbReference type="Proteomes" id="UP001501057"/>
    </source>
</evidence>
<proteinExistence type="predicted"/>
<comment type="caution">
    <text evidence="1">The sequence shown here is derived from an EMBL/GenBank/DDBJ whole genome shotgun (WGS) entry which is preliminary data.</text>
</comment>
<sequence length="233" mass="24077">MRLVNVPVPDTRHSVHAVVTAQPVGPDVPSPVPLPTPALLRRFGADREQLDGLAARPHVQVLHRTGPTASAATDAVAARLEALTIAAQHDGLVIDLAVPRFVTHPLEATDPTIAKQWVAMDLAPATETSLDIVSHGLATFGLPELRASAVGPASLPAGIALLTGLAHRLLVEWPQNDPVGPATITLDDVAAGLGEPGLGDAESAPSSGVRISLDLVAEELAVTFLDDPVTLFG</sequence>